<dbReference type="Proteomes" id="UP000663877">
    <property type="component" value="Unassembled WGS sequence"/>
</dbReference>
<evidence type="ECO:0000259" key="1">
    <source>
        <dbReference type="Pfam" id="PF04734"/>
    </source>
</evidence>
<gene>
    <name evidence="2" type="ORF">BJG266_LOCUS48346</name>
    <name evidence="3" type="ORF">QVE165_LOCUS65410</name>
</gene>
<keyword evidence="4" id="KW-1185">Reference proteome</keyword>
<feature type="domain" description="Neutral/alkaline non-lysosomal ceramidase N-terminal" evidence="1">
    <location>
        <begin position="1"/>
        <end position="82"/>
    </location>
</feature>
<evidence type="ECO:0000313" key="4">
    <source>
        <dbReference type="Proteomes" id="UP000663832"/>
    </source>
</evidence>
<dbReference type="AlphaFoldDB" id="A0A816G9V1"/>
<reference evidence="3" key="1">
    <citation type="submission" date="2021-02" db="EMBL/GenBank/DDBJ databases">
        <authorList>
            <person name="Nowell W R."/>
        </authorList>
    </citation>
    <scope>NUCLEOTIDE SEQUENCE</scope>
</reference>
<evidence type="ECO:0000313" key="2">
    <source>
        <dbReference type="EMBL" id="CAF1577278.1"/>
    </source>
</evidence>
<name>A0A816G9V1_9BILA</name>
<dbReference type="Proteomes" id="UP000663832">
    <property type="component" value="Unassembled WGS sequence"/>
</dbReference>
<sequence length="82" mass="9189">MYESNEIVGNRQLQTAKNLYNNAQLFLNGNNMTINVSSCFTSTKRNGTADQVALGYRFVAGTTDGLEDFDFNQSEHSANPFW</sequence>
<comment type="caution">
    <text evidence="3">The sequence shown here is derived from an EMBL/GenBank/DDBJ whole genome shotgun (WGS) entry which is preliminary data.</text>
</comment>
<dbReference type="EMBL" id="CAJNOI010006324">
    <property type="protein sequence ID" value="CAF1577278.1"/>
    <property type="molecule type" value="Genomic_DNA"/>
</dbReference>
<evidence type="ECO:0000313" key="3">
    <source>
        <dbReference type="EMBL" id="CAF1672014.1"/>
    </source>
</evidence>
<protein>
    <recommendedName>
        <fullName evidence="1">Neutral/alkaline non-lysosomal ceramidase N-terminal domain-containing protein</fullName>
    </recommendedName>
</protein>
<dbReference type="OrthoDB" id="191371at2759"/>
<dbReference type="InterPro" id="IPR031329">
    <property type="entry name" value="NEUT/ALK_ceramidase_N"/>
</dbReference>
<organism evidence="3 4">
    <name type="scientific">Adineta steineri</name>
    <dbReference type="NCBI Taxonomy" id="433720"/>
    <lineage>
        <taxon>Eukaryota</taxon>
        <taxon>Metazoa</taxon>
        <taxon>Spiralia</taxon>
        <taxon>Gnathifera</taxon>
        <taxon>Rotifera</taxon>
        <taxon>Eurotatoria</taxon>
        <taxon>Bdelloidea</taxon>
        <taxon>Adinetida</taxon>
        <taxon>Adinetidae</taxon>
        <taxon>Adineta</taxon>
    </lineage>
</organism>
<proteinExistence type="predicted"/>
<dbReference type="EMBL" id="CAJNOM010006744">
    <property type="protein sequence ID" value="CAF1672014.1"/>
    <property type="molecule type" value="Genomic_DNA"/>
</dbReference>
<dbReference type="Pfam" id="PF04734">
    <property type="entry name" value="Ceramidase_alk"/>
    <property type="match status" value="1"/>
</dbReference>
<accession>A0A816G9V1</accession>